<dbReference type="SUPFAM" id="SSF54928">
    <property type="entry name" value="RNA-binding domain, RBD"/>
    <property type="match status" value="2"/>
</dbReference>
<dbReference type="InterPro" id="IPR000504">
    <property type="entry name" value="RRM_dom"/>
</dbReference>
<dbReference type="AlphaFoldDB" id="A0A3B3SWD8"/>
<dbReference type="Ensembl" id="ENSPKIT00000015606.1">
    <property type="protein sequence ID" value="ENSPKIP00000034685.1"/>
    <property type="gene ID" value="ENSPKIG00000013925.1"/>
</dbReference>
<evidence type="ECO:0000259" key="4">
    <source>
        <dbReference type="PROSITE" id="PS50102"/>
    </source>
</evidence>
<dbReference type="InterPro" id="IPR050502">
    <property type="entry name" value="Euk_RNA-bind_prot"/>
</dbReference>
<proteinExistence type="predicted"/>
<dbReference type="FunFam" id="3.30.70.330:FF:000100">
    <property type="entry name" value="Putative ribonucleoprotein PTB-binding 1"/>
    <property type="match status" value="1"/>
</dbReference>
<sequence>MCTPLGEAAKADIYCSACRTPTGDGRSGSESGPSSEGTSLRALPDLEPDEIERRLEKTRRELSNRRKILIKNLPQDISSQEVHDILREYELKYCYVDRNKGTAFVTLLNGEQAQDAIRSFHQTSIRGREITVLLQPTDSLLCVTNLPHSFGAAQFEELVRSHGNTERCFLVYSERTGHSKGYGFVEYMKKDSASRARAELLGRPLGECSLVVQWTDVNQLTAELLHSKCLCVDRLPADFSDTDELARVFSEHYKPIFCQVSSQGALYKYLCVPVSWGQMSSGKKGLLPEPSLAQLLSSLGNPAALQVLLRPYQAGASKRGGERAPFLPPTQCPGQAQFGCLANAMLGNGLVLQNLLQMQLAQQQLLQIKEKHVSNVCVCVCVCVCPYTHVRIMPAGLPASSKIPGSQIGIVLWYFPANPPAPIAP</sequence>
<dbReference type="SMART" id="SM00360">
    <property type="entry name" value="RRM"/>
    <property type="match status" value="2"/>
</dbReference>
<dbReference type="Gene3D" id="3.30.70.330">
    <property type="match status" value="2"/>
</dbReference>
<keyword evidence="1 2" id="KW-0694">RNA-binding</keyword>
<evidence type="ECO:0000256" key="2">
    <source>
        <dbReference type="PROSITE-ProRule" id="PRU00176"/>
    </source>
</evidence>
<evidence type="ECO:0000256" key="1">
    <source>
        <dbReference type="ARBA" id="ARBA00022884"/>
    </source>
</evidence>
<dbReference type="InterPro" id="IPR035979">
    <property type="entry name" value="RBD_domain_sf"/>
</dbReference>
<dbReference type="GO" id="GO:0005634">
    <property type="term" value="C:nucleus"/>
    <property type="evidence" value="ECO:0007669"/>
    <property type="project" value="TreeGrafter"/>
</dbReference>
<evidence type="ECO:0000313" key="6">
    <source>
        <dbReference type="Proteomes" id="UP000261540"/>
    </source>
</evidence>
<reference evidence="5" key="1">
    <citation type="submission" date="2025-08" db="UniProtKB">
        <authorList>
            <consortium name="Ensembl"/>
        </authorList>
    </citation>
    <scope>IDENTIFICATION</scope>
</reference>
<dbReference type="PANTHER" id="PTHR48025">
    <property type="entry name" value="OS02G0815200 PROTEIN"/>
    <property type="match status" value="1"/>
</dbReference>
<keyword evidence="6" id="KW-1185">Reference proteome</keyword>
<evidence type="ECO:0000313" key="5">
    <source>
        <dbReference type="Ensembl" id="ENSPKIP00000034685.1"/>
    </source>
</evidence>
<dbReference type="FunFam" id="3.30.70.330:FF:000125">
    <property type="entry name" value="Putative ribonucleoprotein PTB-binding 1"/>
    <property type="match status" value="1"/>
</dbReference>
<dbReference type="Pfam" id="PF00076">
    <property type="entry name" value="RRM_1"/>
    <property type="match status" value="2"/>
</dbReference>
<dbReference type="PANTHER" id="PTHR48025:SF1">
    <property type="entry name" value="RRM DOMAIN-CONTAINING PROTEIN"/>
    <property type="match status" value="1"/>
</dbReference>
<organism evidence="5 6">
    <name type="scientific">Paramormyrops kingsleyae</name>
    <dbReference type="NCBI Taxonomy" id="1676925"/>
    <lineage>
        <taxon>Eukaryota</taxon>
        <taxon>Metazoa</taxon>
        <taxon>Chordata</taxon>
        <taxon>Craniata</taxon>
        <taxon>Vertebrata</taxon>
        <taxon>Euteleostomi</taxon>
        <taxon>Actinopterygii</taxon>
        <taxon>Neopterygii</taxon>
        <taxon>Teleostei</taxon>
        <taxon>Osteoglossocephala</taxon>
        <taxon>Osteoglossomorpha</taxon>
        <taxon>Osteoglossiformes</taxon>
        <taxon>Mormyridae</taxon>
        <taxon>Paramormyrops</taxon>
    </lineage>
</organism>
<dbReference type="GO" id="GO:0003729">
    <property type="term" value="F:mRNA binding"/>
    <property type="evidence" value="ECO:0007669"/>
    <property type="project" value="TreeGrafter"/>
</dbReference>
<dbReference type="PROSITE" id="PS50102">
    <property type="entry name" value="RRM"/>
    <property type="match status" value="2"/>
</dbReference>
<dbReference type="InterPro" id="IPR012677">
    <property type="entry name" value="Nucleotide-bd_a/b_plait_sf"/>
</dbReference>
<feature type="domain" description="RRM" evidence="4">
    <location>
        <begin position="66"/>
        <end position="137"/>
    </location>
</feature>
<name>A0A3B3SWD8_9TELE</name>
<feature type="domain" description="RRM" evidence="4">
    <location>
        <begin position="139"/>
        <end position="217"/>
    </location>
</feature>
<feature type="region of interest" description="Disordered" evidence="3">
    <location>
        <begin position="21"/>
        <end position="45"/>
    </location>
</feature>
<dbReference type="STRING" id="1676925.ENSPKIP00000034685"/>
<reference evidence="5" key="2">
    <citation type="submission" date="2025-09" db="UniProtKB">
        <authorList>
            <consortium name="Ensembl"/>
        </authorList>
    </citation>
    <scope>IDENTIFICATION</scope>
</reference>
<accession>A0A3B3SWD8</accession>
<dbReference type="GeneTree" id="ENSGT00940000158648"/>
<feature type="compositionally biased region" description="Low complexity" evidence="3">
    <location>
        <begin position="28"/>
        <end position="39"/>
    </location>
</feature>
<dbReference type="Proteomes" id="UP000261540">
    <property type="component" value="Unplaced"/>
</dbReference>
<protein>
    <submittedName>
        <fullName evidence="5">Ribonucleoprotein, PTB binding 2</fullName>
    </submittedName>
</protein>
<evidence type="ECO:0000256" key="3">
    <source>
        <dbReference type="SAM" id="MobiDB-lite"/>
    </source>
</evidence>